<evidence type="ECO:0000313" key="6">
    <source>
        <dbReference type="Proteomes" id="UP001595379"/>
    </source>
</evidence>
<evidence type="ECO:0000259" key="4">
    <source>
        <dbReference type="PROSITE" id="PS51063"/>
    </source>
</evidence>
<name>A0ABV6ZXB8_9PROT</name>
<dbReference type="InterPro" id="IPR012318">
    <property type="entry name" value="HTH_CRP"/>
</dbReference>
<dbReference type="PROSITE" id="PS51063">
    <property type="entry name" value="HTH_CRP_2"/>
    <property type="match status" value="1"/>
</dbReference>
<reference evidence="6" key="1">
    <citation type="journal article" date="2019" name="Int. J. Syst. Evol. Microbiol.">
        <title>The Global Catalogue of Microorganisms (GCM) 10K type strain sequencing project: providing services to taxonomists for standard genome sequencing and annotation.</title>
        <authorList>
            <consortium name="The Broad Institute Genomics Platform"/>
            <consortium name="The Broad Institute Genome Sequencing Center for Infectious Disease"/>
            <person name="Wu L."/>
            <person name="Ma J."/>
        </authorList>
    </citation>
    <scope>NUCLEOTIDE SEQUENCE [LARGE SCALE GENOMIC DNA]</scope>
    <source>
        <strain evidence="6">KCTC 52487</strain>
    </source>
</reference>
<proteinExistence type="predicted"/>
<evidence type="ECO:0000256" key="3">
    <source>
        <dbReference type="ARBA" id="ARBA00023163"/>
    </source>
</evidence>
<dbReference type="Proteomes" id="UP001595379">
    <property type="component" value="Unassembled WGS sequence"/>
</dbReference>
<evidence type="ECO:0000313" key="5">
    <source>
        <dbReference type="EMBL" id="MFC2926036.1"/>
    </source>
</evidence>
<dbReference type="InterPro" id="IPR036390">
    <property type="entry name" value="WH_DNA-bd_sf"/>
</dbReference>
<dbReference type="InterPro" id="IPR036388">
    <property type="entry name" value="WH-like_DNA-bd_sf"/>
</dbReference>
<dbReference type="InterPro" id="IPR000595">
    <property type="entry name" value="cNMP-bd_dom"/>
</dbReference>
<accession>A0ABV6ZXB8</accession>
<dbReference type="SUPFAM" id="SSF51206">
    <property type="entry name" value="cAMP-binding domain-like"/>
    <property type="match status" value="1"/>
</dbReference>
<keyword evidence="1" id="KW-0805">Transcription regulation</keyword>
<keyword evidence="3" id="KW-0804">Transcription</keyword>
<organism evidence="5 6">
    <name type="scientific">Hyphobacterium vulgare</name>
    <dbReference type="NCBI Taxonomy" id="1736751"/>
    <lineage>
        <taxon>Bacteria</taxon>
        <taxon>Pseudomonadati</taxon>
        <taxon>Pseudomonadota</taxon>
        <taxon>Alphaproteobacteria</taxon>
        <taxon>Maricaulales</taxon>
        <taxon>Maricaulaceae</taxon>
        <taxon>Hyphobacterium</taxon>
    </lineage>
</organism>
<dbReference type="Gene3D" id="1.10.10.10">
    <property type="entry name" value="Winged helix-like DNA-binding domain superfamily/Winged helix DNA-binding domain"/>
    <property type="match status" value="1"/>
</dbReference>
<dbReference type="Gene3D" id="2.60.120.10">
    <property type="entry name" value="Jelly Rolls"/>
    <property type="match status" value="1"/>
</dbReference>
<keyword evidence="6" id="KW-1185">Reference proteome</keyword>
<comment type="caution">
    <text evidence="5">The sequence shown here is derived from an EMBL/GenBank/DDBJ whole genome shotgun (WGS) entry which is preliminary data.</text>
</comment>
<dbReference type="SUPFAM" id="SSF46785">
    <property type="entry name" value="Winged helix' DNA-binding domain"/>
    <property type="match status" value="1"/>
</dbReference>
<evidence type="ECO:0000256" key="2">
    <source>
        <dbReference type="ARBA" id="ARBA00023125"/>
    </source>
</evidence>
<dbReference type="SMART" id="SM00419">
    <property type="entry name" value="HTH_CRP"/>
    <property type="match status" value="1"/>
</dbReference>
<dbReference type="EMBL" id="JBHRSV010000015">
    <property type="protein sequence ID" value="MFC2926036.1"/>
    <property type="molecule type" value="Genomic_DNA"/>
</dbReference>
<evidence type="ECO:0000256" key="1">
    <source>
        <dbReference type="ARBA" id="ARBA00023015"/>
    </source>
</evidence>
<sequence>MTLQTPRRLKARTPLYHAGDPARDLVKLVSGVVMVFQIFEDGRRQVLDIVTAGELVHFQIEGELDHHAEALTDIEVISIPVSELTQNRAWTEFVFDQMRDRLDRERRHVALLGQKSAAERLAEFLFLLSDRLTTPLGDIELPMSRQEIADYTGLTIETVSRLFSRWLRERRLVATGRRTYRIAGCLAA</sequence>
<dbReference type="InterPro" id="IPR018490">
    <property type="entry name" value="cNMP-bd_dom_sf"/>
</dbReference>
<dbReference type="InterPro" id="IPR014710">
    <property type="entry name" value="RmlC-like_jellyroll"/>
</dbReference>
<dbReference type="CDD" id="cd00038">
    <property type="entry name" value="CAP_ED"/>
    <property type="match status" value="1"/>
</dbReference>
<protein>
    <submittedName>
        <fullName evidence="5">Crp/Fnr family transcriptional regulator</fullName>
    </submittedName>
</protein>
<dbReference type="PRINTS" id="PR00034">
    <property type="entry name" value="HTHCRP"/>
</dbReference>
<dbReference type="CDD" id="cd00092">
    <property type="entry name" value="HTH_CRP"/>
    <property type="match status" value="1"/>
</dbReference>
<keyword evidence="2" id="KW-0238">DNA-binding</keyword>
<dbReference type="RefSeq" id="WP_343165613.1">
    <property type="nucleotide sequence ID" value="NZ_JBHRSV010000015.1"/>
</dbReference>
<gene>
    <name evidence="5" type="ORF">ACFOOR_07950</name>
</gene>
<feature type="domain" description="HTH crp-type" evidence="4">
    <location>
        <begin position="115"/>
        <end position="186"/>
    </location>
</feature>
<dbReference type="Pfam" id="PF13545">
    <property type="entry name" value="HTH_Crp_2"/>
    <property type="match status" value="1"/>
</dbReference>
<dbReference type="Pfam" id="PF00027">
    <property type="entry name" value="cNMP_binding"/>
    <property type="match status" value="1"/>
</dbReference>